<dbReference type="Pfam" id="PF06119">
    <property type="entry name" value="NIDO"/>
    <property type="match status" value="1"/>
</dbReference>
<evidence type="ECO:0000256" key="6">
    <source>
        <dbReference type="ARBA" id="ARBA00022989"/>
    </source>
</evidence>
<dbReference type="PANTHER" id="PTHR13802:SF52">
    <property type="entry name" value="MUCIN-4"/>
    <property type="match status" value="1"/>
</dbReference>
<keyword evidence="3 10" id="KW-0812">Transmembrane</keyword>
<keyword evidence="6 10" id="KW-1133">Transmembrane helix</keyword>
<sequence length="866" mass="95911">MGQEYSAVYVYEDGLVVLGNKTVGSYPRRLPIAKMHATTLLAVFWTDVDSVQDQITYNLIEKDNLPFYSEVTEVITRTHLLDFEPLWALVVNWKDVSPYPASLYAKLQNATFQCILITDGDRTFAQYKYFDETTEWSSPAYMGYDFGEMNNSFYNYPGKANLLPNVTETNTGEKGIWLFQLYASTTECTQHRECKKWVKGNRIASVQDLVCPCTWNQTLADSRYKANNTELCAHLVNSTSDGFGVKCCYQSDNKLGAFGSLLVSASGPSQIYAFGKYDSDEKARIACCKNIYDCETFYHYRPSPSCQQYKPPSTVPNALAPLQVVSILNVIVGQEVTFTIKASSKNTTIRCDLPPGGLCITSEDGGSVQVKWTPKSLDPVDMRFVGTDSDGNQTSLHLVTINVCDCNSHGTCDFKRLRPGEQAESRFRVVSCECSSGFTGPSCEYDFDGCVASPCSSFGEKCIDLSPSTQNQSRDAFQCSNCPTGFTSNNFKCVDILECVLNKSLCQSPHVCRNTIGSYYCECKNGYEPDGSTACIPKKVRDSVNLSIDLPDDFSDKNSAVSSALKDIFSSLSTVKGITGLTLVYNSTTNKTKVHFTVNLNKPAEPSDDNAVASLIRNYVRDNRPITINGQNVTMVPDTPFMIVPLPNGTEIYIPLGINNTDSNLCDLVYKPSNACKNGGECSIRQDGNPECNCKNGFTGKYCEYETTTTTNTNEDVIFLIAGIVTMAVMTTCCCFAAIARRTSKGEDEYVQAVEESSSTVPSTALAVPSTTFMPRYRPGWRHFSDFPDTVSESTGPSVHRSPPFLYPPTPWDIETISVQSVSEVTSVSSDSTVSEDPWYLDCPNEEFQIPRPIREERRNPLFKYT</sequence>
<dbReference type="PROSITE" id="PS01186">
    <property type="entry name" value="EGF_2"/>
    <property type="match status" value="2"/>
</dbReference>
<accession>A0AAE0SAM3</accession>
<evidence type="ECO:0000256" key="9">
    <source>
        <dbReference type="PROSITE-ProRule" id="PRU00076"/>
    </source>
</evidence>
<evidence type="ECO:0000313" key="14">
    <source>
        <dbReference type="Proteomes" id="UP001195483"/>
    </source>
</evidence>
<dbReference type="InterPro" id="IPR009030">
    <property type="entry name" value="Growth_fac_rcpt_cys_sf"/>
</dbReference>
<keyword evidence="4" id="KW-0732">Signal</keyword>
<dbReference type="InterPro" id="IPR001881">
    <property type="entry name" value="EGF-like_Ca-bd_dom"/>
</dbReference>
<dbReference type="CDD" id="cd00054">
    <property type="entry name" value="EGF_CA"/>
    <property type="match status" value="2"/>
</dbReference>
<dbReference type="PROSITE" id="PS00022">
    <property type="entry name" value="EGF_1"/>
    <property type="match status" value="2"/>
</dbReference>
<evidence type="ECO:0000256" key="8">
    <source>
        <dbReference type="ARBA" id="ARBA00023157"/>
    </source>
</evidence>
<dbReference type="Pfam" id="PF07645">
    <property type="entry name" value="EGF_CA"/>
    <property type="match status" value="1"/>
</dbReference>
<feature type="domain" description="EGF-like" evidence="11">
    <location>
        <begin position="662"/>
        <end position="704"/>
    </location>
</feature>
<keyword evidence="7 10" id="KW-0472">Membrane</keyword>
<dbReference type="Gene3D" id="2.10.25.10">
    <property type="entry name" value="Laminin"/>
    <property type="match status" value="3"/>
</dbReference>
<feature type="domain" description="EGF-like" evidence="11">
    <location>
        <begin position="495"/>
        <end position="533"/>
    </location>
</feature>
<dbReference type="AlphaFoldDB" id="A0AAE0SAM3"/>
<dbReference type="SUPFAM" id="SSF57184">
    <property type="entry name" value="Growth factor receptor domain"/>
    <property type="match status" value="1"/>
</dbReference>
<dbReference type="PROSITE" id="PS00010">
    <property type="entry name" value="ASX_HYDROXYL"/>
    <property type="match status" value="1"/>
</dbReference>
<organism evidence="13 14">
    <name type="scientific">Potamilus streckersoni</name>
    <dbReference type="NCBI Taxonomy" id="2493646"/>
    <lineage>
        <taxon>Eukaryota</taxon>
        <taxon>Metazoa</taxon>
        <taxon>Spiralia</taxon>
        <taxon>Lophotrochozoa</taxon>
        <taxon>Mollusca</taxon>
        <taxon>Bivalvia</taxon>
        <taxon>Autobranchia</taxon>
        <taxon>Heteroconchia</taxon>
        <taxon>Palaeoheterodonta</taxon>
        <taxon>Unionida</taxon>
        <taxon>Unionoidea</taxon>
        <taxon>Unionidae</taxon>
        <taxon>Ambleminae</taxon>
        <taxon>Lampsilini</taxon>
        <taxon>Potamilus</taxon>
    </lineage>
</organism>
<dbReference type="InterPro" id="IPR051495">
    <property type="entry name" value="Epithelial_Barrier/Signaling"/>
</dbReference>
<feature type="disulfide bond" evidence="9">
    <location>
        <begin position="694"/>
        <end position="703"/>
    </location>
</feature>
<comment type="caution">
    <text evidence="13">The sequence shown here is derived from an EMBL/GenBank/DDBJ whole genome shotgun (WGS) entry which is preliminary data.</text>
</comment>
<dbReference type="PROSITE" id="PS50026">
    <property type="entry name" value="EGF_3"/>
    <property type="match status" value="2"/>
</dbReference>
<dbReference type="SMART" id="SM00181">
    <property type="entry name" value="EGF"/>
    <property type="match status" value="4"/>
</dbReference>
<dbReference type="GO" id="GO:0007160">
    <property type="term" value="P:cell-matrix adhesion"/>
    <property type="evidence" value="ECO:0007669"/>
    <property type="project" value="InterPro"/>
</dbReference>
<reference evidence="13" key="2">
    <citation type="journal article" date="2021" name="Genome Biol. Evol.">
        <title>Developing a high-quality reference genome for a parasitic bivalve with doubly uniparental inheritance (Bivalvia: Unionida).</title>
        <authorList>
            <person name="Smith C.H."/>
        </authorList>
    </citation>
    <scope>NUCLEOTIDE SEQUENCE</scope>
    <source>
        <strain evidence="13">CHS0354</strain>
        <tissue evidence="13">Mantle</tissue>
    </source>
</reference>
<keyword evidence="8 9" id="KW-1015">Disulfide bond</keyword>
<name>A0AAE0SAM3_9BIVA</name>
<feature type="domain" description="AMOP" evidence="12">
    <location>
        <begin position="180"/>
        <end position="301"/>
    </location>
</feature>
<reference evidence="13" key="3">
    <citation type="submission" date="2023-05" db="EMBL/GenBank/DDBJ databases">
        <authorList>
            <person name="Smith C.H."/>
        </authorList>
    </citation>
    <scope>NUCLEOTIDE SEQUENCE</scope>
    <source>
        <strain evidence="13">CHS0354</strain>
        <tissue evidence="13">Mantle</tissue>
    </source>
</reference>
<proteinExistence type="predicted"/>
<comment type="subcellular location">
    <subcellularLocation>
        <location evidence="1">Membrane</location>
    </subcellularLocation>
</comment>
<keyword evidence="5" id="KW-0677">Repeat</keyword>
<dbReference type="InterPro" id="IPR049883">
    <property type="entry name" value="NOTCH1_EGF-like"/>
</dbReference>
<evidence type="ECO:0000256" key="1">
    <source>
        <dbReference type="ARBA" id="ARBA00004370"/>
    </source>
</evidence>
<dbReference type="SMART" id="SM00539">
    <property type="entry name" value="NIDO"/>
    <property type="match status" value="1"/>
</dbReference>
<keyword evidence="14" id="KW-1185">Reference proteome</keyword>
<evidence type="ECO:0000256" key="5">
    <source>
        <dbReference type="ARBA" id="ARBA00022737"/>
    </source>
</evidence>
<dbReference type="InterPro" id="IPR000152">
    <property type="entry name" value="EGF-type_Asp/Asn_hydroxyl_site"/>
</dbReference>
<comment type="caution">
    <text evidence="9">Lacks conserved residue(s) required for the propagation of feature annotation.</text>
</comment>
<dbReference type="PROSITE" id="PS50856">
    <property type="entry name" value="AMOP"/>
    <property type="match status" value="1"/>
</dbReference>
<dbReference type="EMBL" id="JAEAOA010002079">
    <property type="protein sequence ID" value="KAK3588472.1"/>
    <property type="molecule type" value="Genomic_DNA"/>
</dbReference>
<evidence type="ECO:0000256" key="4">
    <source>
        <dbReference type="ARBA" id="ARBA00022729"/>
    </source>
</evidence>
<dbReference type="SMART" id="SM00179">
    <property type="entry name" value="EGF_CA"/>
    <property type="match status" value="3"/>
</dbReference>
<evidence type="ECO:0000259" key="12">
    <source>
        <dbReference type="PROSITE" id="PS50856"/>
    </source>
</evidence>
<dbReference type="PANTHER" id="PTHR13802">
    <property type="entry name" value="MUCIN 4-RELATED"/>
    <property type="match status" value="1"/>
</dbReference>
<keyword evidence="2 9" id="KW-0245">EGF-like domain</keyword>
<dbReference type="InterPro" id="IPR003886">
    <property type="entry name" value="NIDO_dom"/>
</dbReference>
<dbReference type="InterPro" id="IPR000742">
    <property type="entry name" value="EGF"/>
</dbReference>
<evidence type="ECO:0000256" key="3">
    <source>
        <dbReference type="ARBA" id="ARBA00022692"/>
    </source>
</evidence>
<evidence type="ECO:0000256" key="10">
    <source>
        <dbReference type="SAM" id="Phobius"/>
    </source>
</evidence>
<dbReference type="FunFam" id="2.10.25.10:FF:000038">
    <property type="entry name" value="Fibrillin 2"/>
    <property type="match status" value="1"/>
</dbReference>
<protein>
    <submittedName>
        <fullName evidence="13">Uncharacterized protein</fullName>
    </submittedName>
</protein>
<evidence type="ECO:0000313" key="13">
    <source>
        <dbReference type="EMBL" id="KAK3588472.1"/>
    </source>
</evidence>
<dbReference type="Proteomes" id="UP001195483">
    <property type="component" value="Unassembled WGS sequence"/>
</dbReference>
<evidence type="ECO:0000256" key="7">
    <source>
        <dbReference type="ARBA" id="ARBA00023136"/>
    </source>
</evidence>
<gene>
    <name evidence="13" type="ORF">CHS0354_035647</name>
</gene>
<feature type="transmembrane region" description="Helical" evidence="10">
    <location>
        <begin position="717"/>
        <end position="740"/>
    </location>
</feature>
<evidence type="ECO:0000256" key="2">
    <source>
        <dbReference type="ARBA" id="ARBA00022536"/>
    </source>
</evidence>
<dbReference type="Pfam" id="PF00008">
    <property type="entry name" value="EGF"/>
    <property type="match status" value="1"/>
</dbReference>
<evidence type="ECO:0000259" key="11">
    <source>
        <dbReference type="PROSITE" id="PS50026"/>
    </source>
</evidence>
<dbReference type="GO" id="GO:0005509">
    <property type="term" value="F:calcium ion binding"/>
    <property type="evidence" value="ECO:0007669"/>
    <property type="project" value="InterPro"/>
</dbReference>
<dbReference type="InterPro" id="IPR005533">
    <property type="entry name" value="AMOP_dom"/>
</dbReference>
<reference evidence="13" key="1">
    <citation type="journal article" date="2021" name="Genome Biol. Evol.">
        <title>A High-Quality Reference Genome for a Parasitic Bivalve with Doubly Uniparental Inheritance (Bivalvia: Unionida).</title>
        <authorList>
            <person name="Smith C.H."/>
        </authorList>
    </citation>
    <scope>NUCLEOTIDE SEQUENCE</scope>
    <source>
        <strain evidence="13">CHS0354</strain>
    </source>
</reference>
<dbReference type="GO" id="GO:0016020">
    <property type="term" value="C:membrane"/>
    <property type="evidence" value="ECO:0007669"/>
    <property type="project" value="UniProtKB-SubCell"/>
</dbReference>